<feature type="region of interest" description="Disordered" evidence="14">
    <location>
        <begin position="1"/>
        <end position="27"/>
    </location>
</feature>
<evidence type="ECO:0000256" key="6">
    <source>
        <dbReference type="ARBA" id="ARBA00022741"/>
    </source>
</evidence>
<evidence type="ECO:0000256" key="12">
    <source>
        <dbReference type="ARBA" id="ARBA00023306"/>
    </source>
</evidence>
<feature type="transmembrane region" description="Helical" evidence="15">
    <location>
        <begin position="157"/>
        <end position="179"/>
    </location>
</feature>
<evidence type="ECO:0000256" key="7">
    <source>
        <dbReference type="ARBA" id="ARBA00022829"/>
    </source>
</evidence>
<comment type="similarity">
    <text evidence="2">Belongs to the FtsK/SpoIIIE/SftA family.</text>
</comment>
<feature type="compositionally biased region" description="Basic and acidic residues" evidence="14">
    <location>
        <begin position="12"/>
        <end position="27"/>
    </location>
</feature>
<keyword evidence="4 17" id="KW-0132">Cell division</keyword>
<dbReference type="PROSITE" id="PS50901">
    <property type="entry name" value="FTSK"/>
    <property type="match status" value="1"/>
</dbReference>
<dbReference type="InterPro" id="IPR027417">
    <property type="entry name" value="P-loop_NTPase"/>
</dbReference>
<reference evidence="17 18" key="1">
    <citation type="journal article" date="2011" name="Stand. Genomic Sci.">
        <title>Complete genome sequence of the gliding, heparinolytic Pedobacter saltans type strain (113).</title>
        <authorList>
            <person name="Liolios K."/>
            <person name="Sikorski J."/>
            <person name="Lu M."/>
            <person name="Nolan M."/>
            <person name="Lapidus A."/>
            <person name="Lucas S."/>
            <person name="Hammon N."/>
            <person name="Deshpande S."/>
            <person name="Cheng J.F."/>
            <person name="Tapia R."/>
            <person name="Han C."/>
            <person name="Goodwin L."/>
            <person name="Pitluck S."/>
            <person name="Huntemann M."/>
            <person name="Ivanova N."/>
            <person name="Pagani I."/>
            <person name="Mavromatis K."/>
            <person name="Ovchinikova G."/>
            <person name="Pati A."/>
            <person name="Chen A."/>
            <person name="Palaniappan K."/>
            <person name="Land M."/>
            <person name="Hauser L."/>
            <person name="Brambilla E.M."/>
            <person name="Kotsyurbenko O."/>
            <person name="Rohde M."/>
            <person name="Tindall B.J."/>
            <person name="Abt B."/>
            <person name="Goker M."/>
            <person name="Detter J.C."/>
            <person name="Woyke T."/>
            <person name="Bristow J."/>
            <person name="Eisen J.A."/>
            <person name="Markowitz V."/>
            <person name="Hugenholtz P."/>
            <person name="Klenk H.P."/>
            <person name="Kyrpides N.C."/>
        </authorList>
    </citation>
    <scope>NUCLEOTIDE SEQUENCE [LARGE SCALE GENOMIC DNA]</scope>
    <source>
        <strain evidence="18">ATCC 51119 / DSM 12145 / JCM 21818 / LMG 10337 / NBRC 100064 / NCIMB 13643</strain>
    </source>
</reference>
<name>F0S9S3_PSESL</name>
<feature type="transmembrane region" description="Helical" evidence="15">
    <location>
        <begin position="122"/>
        <end position="145"/>
    </location>
</feature>
<dbReference type="Gene3D" id="3.40.50.300">
    <property type="entry name" value="P-loop containing nucleotide triphosphate hydrolases"/>
    <property type="match status" value="1"/>
</dbReference>
<evidence type="ECO:0000256" key="8">
    <source>
        <dbReference type="ARBA" id="ARBA00022840"/>
    </source>
</evidence>
<dbReference type="GO" id="GO:0005524">
    <property type="term" value="F:ATP binding"/>
    <property type="evidence" value="ECO:0007669"/>
    <property type="project" value="UniProtKB-UniRule"/>
</dbReference>
<dbReference type="RefSeq" id="WP_013631929.1">
    <property type="nucleotide sequence ID" value="NC_015177.1"/>
</dbReference>
<keyword evidence="7" id="KW-0159">Chromosome partition</keyword>
<accession>F0S9S3</accession>
<feature type="transmembrane region" description="Helical" evidence="15">
    <location>
        <begin position="49"/>
        <end position="70"/>
    </location>
</feature>
<dbReference type="eggNOG" id="COG1674">
    <property type="taxonomic scope" value="Bacteria"/>
</dbReference>
<dbReference type="HOGENOM" id="CLU_001981_9_9_10"/>
<dbReference type="Pfam" id="PF13491">
    <property type="entry name" value="FtsK_4TM"/>
    <property type="match status" value="1"/>
</dbReference>
<dbReference type="Pfam" id="PF09397">
    <property type="entry name" value="FtsK_gamma"/>
    <property type="match status" value="1"/>
</dbReference>
<keyword evidence="12" id="KW-0131">Cell cycle</keyword>
<dbReference type="GO" id="GO:0003677">
    <property type="term" value="F:DNA binding"/>
    <property type="evidence" value="ECO:0007669"/>
    <property type="project" value="UniProtKB-KW"/>
</dbReference>
<dbReference type="InterPro" id="IPR036390">
    <property type="entry name" value="WH_DNA-bd_sf"/>
</dbReference>
<dbReference type="SUPFAM" id="SSF52540">
    <property type="entry name" value="P-loop containing nucleoside triphosphate hydrolases"/>
    <property type="match status" value="1"/>
</dbReference>
<dbReference type="Gene3D" id="1.10.10.10">
    <property type="entry name" value="Winged helix-like DNA-binding domain superfamily/Winged helix DNA-binding domain"/>
    <property type="match status" value="1"/>
</dbReference>
<keyword evidence="11 15" id="KW-0472">Membrane</keyword>
<dbReference type="GO" id="GO:0051301">
    <property type="term" value="P:cell division"/>
    <property type="evidence" value="ECO:0007669"/>
    <property type="project" value="UniProtKB-KW"/>
</dbReference>
<dbReference type="PANTHER" id="PTHR22683">
    <property type="entry name" value="SPORULATION PROTEIN RELATED"/>
    <property type="match status" value="1"/>
</dbReference>
<keyword evidence="5 15" id="KW-0812">Transmembrane</keyword>
<evidence type="ECO:0000256" key="9">
    <source>
        <dbReference type="ARBA" id="ARBA00022989"/>
    </source>
</evidence>
<comment type="subcellular location">
    <subcellularLocation>
        <location evidence="1">Cell membrane</location>
        <topology evidence="1">Multi-pass membrane protein</topology>
    </subcellularLocation>
</comment>
<keyword evidence="3" id="KW-1003">Cell membrane</keyword>
<keyword evidence="9 15" id="KW-1133">Transmembrane helix</keyword>
<evidence type="ECO:0000256" key="15">
    <source>
        <dbReference type="SAM" id="Phobius"/>
    </source>
</evidence>
<dbReference type="CDD" id="cd01127">
    <property type="entry name" value="TrwB_TraG_TraD_VirD4"/>
    <property type="match status" value="1"/>
</dbReference>
<dbReference type="KEGG" id="psn:Pedsa_0857"/>
<proteinExistence type="inferred from homology"/>
<keyword evidence="10" id="KW-0238">DNA-binding</keyword>
<dbReference type="SMART" id="SM00843">
    <property type="entry name" value="Ftsk_gamma"/>
    <property type="match status" value="1"/>
</dbReference>
<dbReference type="InterPro" id="IPR050206">
    <property type="entry name" value="FtsK/SpoIIIE/SftA"/>
</dbReference>
<organism evidence="17 18">
    <name type="scientific">Pseudopedobacter saltans (strain ATCC 51119 / DSM 12145 / JCM 21818 / CCUG 39354 / LMG 10337 / NBRC 100064 / NCIMB 13643)</name>
    <name type="common">Pedobacter saltans</name>
    <dbReference type="NCBI Taxonomy" id="762903"/>
    <lineage>
        <taxon>Bacteria</taxon>
        <taxon>Pseudomonadati</taxon>
        <taxon>Bacteroidota</taxon>
        <taxon>Sphingobacteriia</taxon>
        <taxon>Sphingobacteriales</taxon>
        <taxon>Sphingobacteriaceae</taxon>
        <taxon>Pseudopedobacter</taxon>
    </lineage>
</organism>
<dbReference type="PANTHER" id="PTHR22683:SF41">
    <property type="entry name" value="DNA TRANSLOCASE FTSK"/>
    <property type="match status" value="1"/>
</dbReference>
<gene>
    <name evidence="17" type="ordered locus">Pedsa_0857</name>
</gene>
<dbReference type="InterPro" id="IPR018541">
    <property type="entry name" value="Ftsk_gamma"/>
</dbReference>
<evidence type="ECO:0000256" key="3">
    <source>
        <dbReference type="ARBA" id="ARBA00022475"/>
    </source>
</evidence>
<dbReference type="InterPro" id="IPR002543">
    <property type="entry name" value="FtsK_dom"/>
</dbReference>
<evidence type="ECO:0000256" key="5">
    <source>
        <dbReference type="ARBA" id="ARBA00022692"/>
    </source>
</evidence>
<evidence type="ECO:0000256" key="1">
    <source>
        <dbReference type="ARBA" id="ARBA00004651"/>
    </source>
</evidence>
<dbReference type="GO" id="GO:0005886">
    <property type="term" value="C:plasma membrane"/>
    <property type="evidence" value="ECO:0007669"/>
    <property type="project" value="UniProtKB-SubCell"/>
</dbReference>
<protein>
    <submittedName>
        <fullName evidence="17">Cell division protein FtsK/SpoIIIE</fullName>
    </submittedName>
</protein>
<keyword evidence="8 13" id="KW-0067">ATP-binding</keyword>
<reference evidence="18" key="2">
    <citation type="submission" date="2011-02" db="EMBL/GenBank/DDBJ databases">
        <title>The complete genome of Pedobacter saltans DSM 12145.</title>
        <authorList>
            <consortium name="US DOE Joint Genome Institute (JGI-PGF)"/>
            <person name="Lucas S."/>
            <person name="Copeland A."/>
            <person name="Lapidus A."/>
            <person name="Bruce D."/>
            <person name="Goodwin L."/>
            <person name="Pitluck S."/>
            <person name="Kyrpides N."/>
            <person name="Mavromatis K."/>
            <person name="Pagani I."/>
            <person name="Ivanova N."/>
            <person name="Ovchinnikova G."/>
            <person name="Lu M."/>
            <person name="Detter J.C."/>
            <person name="Han C."/>
            <person name="Land M."/>
            <person name="Hauser L."/>
            <person name="Markowitz V."/>
            <person name="Cheng J.-F."/>
            <person name="Hugenholtz P."/>
            <person name="Woyke T."/>
            <person name="Wu D."/>
            <person name="Tindall B."/>
            <person name="Pomrenke H.G."/>
            <person name="Brambilla E."/>
            <person name="Klenk H.-P."/>
            <person name="Eisen J.A."/>
        </authorList>
    </citation>
    <scope>NUCLEOTIDE SEQUENCE [LARGE SCALE GENOMIC DNA]</scope>
    <source>
        <strain evidence="18">ATCC 51119 / DSM 12145 / JCM 21818 / LMG 10337 / NBRC 100064 / NCIMB 13643</strain>
    </source>
</reference>
<dbReference type="InterPro" id="IPR025199">
    <property type="entry name" value="FtsK_4TM"/>
</dbReference>
<feature type="domain" description="FtsK" evidence="16">
    <location>
        <begin position="531"/>
        <end position="736"/>
    </location>
</feature>
<dbReference type="Pfam" id="PF01580">
    <property type="entry name" value="FtsK_SpoIIIE"/>
    <property type="match status" value="1"/>
</dbReference>
<dbReference type="OrthoDB" id="9807790at2"/>
<dbReference type="GO" id="GO:0007059">
    <property type="term" value="P:chromosome segregation"/>
    <property type="evidence" value="ECO:0007669"/>
    <property type="project" value="UniProtKB-KW"/>
</dbReference>
<evidence type="ECO:0000256" key="4">
    <source>
        <dbReference type="ARBA" id="ARBA00022618"/>
    </source>
</evidence>
<sequence>MLIRGNQIKTNSFRDSKTSKSDHSKQEVKKQKRELFPKLSFNNDKAVKITGLFLLLLAIYFFVAFCSYLFTWEEDMSYVVDANGGWNNLFKTSEELKSNGVLNPDIQNWAGKLGALLSHQFIYQWFGISSFIFVFIFTVLGYRLLFKVTLFPIVKTLGYSFFLLIFSSLFIAYFHAYISDYPHFLEGEFGFYLNQLLKAQIGSAGVAGILAFSALTTLVIAYNIDFKLPERKNRPAEENEIDEEINIEEPVYQRNPIRRTESVISDDDEAEVQIAPVFNKSLENVVTPPVGVADIDRKSSVSQLIPPIANNLDNLDDESIEEAAVKTEFEIPVNRKPGENRVRESLALETVIPDQEPTIEDQEPEFTVQLSEEEAKAKDLVEQFGTYDPTLDLSSYKHPTVDLLENYGVNKIAVDAEELEANKNKIVETLNNYNIEIDKIKATIGPTVTLYEIIPAPGVRISKIKNLEDDIALSLAALGIRIIAPMPGKGTIGIEVPNRHPEMVPMRSIITTEKFQKTEMDLPIALGKTISNEVFIADLAKMPHMLVAGATGQGKSVGINTILVSLLYKKHPSQLKFVLVDPKKVELTLFKKIERHFLAKLPGEEDAIITDTKKVINTLNSLCIEMDQRYDLLKDAGVRNLKEYNTKFINRKLNPNNGHRFLPFIVLVVDEFADLMMTAGKEVETPIARLAQLARAIGIHLIIATQRPSVNIITGTIKANFPARLAFRVTSKIDSRTILDTGGADQLIGKGDMLLSTGSDLIRLQCAFVDTPEVDNVCEYIGEQRGYPSAFMLPEYVGDEGEGGGAKDFDPDDRDPLFEDAARLIVMHQQGSTSLIQRKLKLGYNRAGRIIDQLEAAGVVGPFEGSKAREVLIPDDYALEQFLDTLNGK</sequence>
<evidence type="ECO:0000256" key="2">
    <source>
        <dbReference type="ARBA" id="ARBA00006474"/>
    </source>
</evidence>
<dbReference type="Gene3D" id="3.30.980.40">
    <property type="match status" value="1"/>
</dbReference>
<dbReference type="AlphaFoldDB" id="F0S9S3"/>
<evidence type="ECO:0000313" key="18">
    <source>
        <dbReference type="Proteomes" id="UP000000310"/>
    </source>
</evidence>
<dbReference type="InterPro" id="IPR041027">
    <property type="entry name" value="FtsK_alpha"/>
</dbReference>
<evidence type="ECO:0000256" key="13">
    <source>
        <dbReference type="PROSITE-ProRule" id="PRU00289"/>
    </source>
</evidence>
<dbReference type="EMBL" id="CP002545">
    <property type="protein sequence ID" value="ADY51429.1"/>
    <property type="molecule type" value="Genomic_DNA"/>
</dbReference>
<dbReference type="Pfam" id="PF17854">
    <property type="entry name" value="FtsK_alpha"/>
    <property type="match status" value="1"/>
</dbReference>
<keyword evidence="6 13" id="KW-0547">Nucleotide-binding</keyword>
<dbReference type="STRING" id="762903.Pedsa_0857"/>
<feature type="transmembrane region" description="Helical" evidence="15">
    <location>
        <begin position="199"/>
        <end position="224"/>
    </location>
</feature>
<feature type="binding site" evidence="13">
    <location>
        <begin position="549"/>
        <end position="556"/>
    </location>
    <ligand>
        <name>ATP</name>
        <dbReference type="ChEBI" id="CHEBI:30616"/>
    </ligand>
</feature>
<evidence type="ECO:0000313" key="17">
    <source>
        <dbReference type="EMBL" id="ADY51429.1"/>
    </source>
</evidence>
<evidence type="ECO:0000259" key="16">
    <source>
        <dbReference type="PROSITE" id="PS50901"/>
    </source>
</evidence>
<evidence type="ECO:0000256" key="10">
    <source>
        <dbReference type="ARBA" id="ARBA00023125"/>
    </source>
</evidence>
<keyword evidence="18" id="KW-1185">Reference proteome</keyword>
<dbReference type="InterPro" id="IPR036388">
    <property type="entry name" value="WH-like_DNA-bd_sf"/>
</dbReference>
<evidence type="ECO:0000256" key="14">
    <source>
        <dbReference type="SAM" id="MobiDB-lite"/>
    </source>
</evidence>
<dbReference type="Proteomes" id="UP000000310">
    <property type="component" value="Chromosome"/>
</dbReference>
<evidence type="ECO:0000256" key="11">
    <source>
        <dbReference type="ARBA" id="ARBA00023136"/>
    </source>
</evidence>
<dbReference type="SUPFAM" id="SSF46785">
    <property type="entry name" value="Winged helix' DNA-binding domain"/>
    <property type="match status" value="1"/>
</dbReference>